<reference evidence="5" key="1">
    <citation type="submission" date="2016-07" db="EMBL/GenBank/DDBJ databases">
        <authorList>
            <person name="Bretaudeau A."/>
        </authorList>
    </citation>
    <scope>NUCLEOTIDE SEQUENCE</scope>
    <source>
        <strain evidence="5">Rice</strain>
        <tissue evidence="5">Whole body</tissue>
    </source>
</reference>
<keyword evidence="1 2" id="KW-0694">RNA-binding</keyword>
<feature type="domain" description="RRM" evidence="4">
    <location>
        <begin position="873"/>
        <end position="945"/>
    </location>
</feature>
<evidence type="ECO:0000256" key="3">
    <source>
        <dbReference type="SAM" id="Phobius"/>
    </source>
</evidence>
<dbReference type="InterPro" id="IPR012677">
    <property type="entry name" value="Nucleotide-bd_a/b_plait_sf"/>
</dbReference>
<sequence length="1060" mass="117416">MHFLWNTGKRADVSPDEKSTKSFITNAFHVVFLMPTLYYISSLRYKPANEKTDHLMGSNRRRPWTLETPEMLQVSYLLGARNLRFVGDSRIGKNWASGNPSPATQALFHVSFLCDCGITPVELAHSFRIVVRSLEMCPTPLKNGEGKRREDTFFFEWGKLSNDFSCLGRGERDVDNYPKTSPALGEARGSVRLLLTKNHPVPSPVFRAGAPVNPLGSPQLRIWHQPYWVPSFLAMLEAHIHEQHSATYDAVIVALLLNCLVDQLVESATAGQGVSGSIPGSGEVLLGFIRFFENFSVAARSLEMCPSVNKQTDHLMVSNRYRPWTLETPEALLVRCLLGVRNLRVVEESGIGKIGKQGIGPPVTSLKQRKLSFTSVSCTAVIINADCLVGRVVARATVGQGVSGRAKELLGIFWLVENFLSSSTEFGNVPDCLVGRVVASATAGRGVSGSIPGSGKVLLGFFRLFENFSLVARSLESCPVYGNRFTPYYMGLITQMVKMTSLSLGNARGSASLILTKNHPVSTPAFRAGAPRFKGFFYEIEGKRADGSPDGKRSTPPETPEALQVCCRPLRVRKIRKAGNSASGNRTHTTQALFHVRGSVRLLLTKTHPVSSPTLSRIHSNLLHCPQFRIRHQPYWAPSVVPVNNQTYHLMVSNRHRPWTLETPEELQMRCQFWGCEIHPIISLALGEASRSVRLLLTKHHPVPTPALLAVAPIHEGGNWASNNLTHRKKQRKQCFLSVFCSAVVSLRSSRPSSAEAWLSHTWIQHYHIFVGDLSPEIETQSLRDAFAPFGEISDCRVVRDPQTLKSKGYGFVSFLKKSEAESAITSMNGQWLGSRSIRTNWATRKPPAPKNELNSKPLTFDEVYNQSSPTNCTVYCGGLTTGLTEELMQKTFQPFGTIQEIRVFKDKGYAFIRFSTKESATHAIVAVHNTDVNGQPVKCSWGKESGDPNNAQAQGQIPTAYSPFGATYTGGVPPTSYWYNTYPQQLGGFLQGVQGVQGYTYAGQAFAGYQQQYMGDPPQLRMGAMVIYYACIIHINLPLESLYLSKKNRIKIRCVVLKI</sequence>
<dbReference type="SUPFAM" id="SSF54928">
    <property type="entry name" value="RNA-binding domain, RBD"/>
    <property type="match status" value="2"/>
</dbReference>
<dbReference type="FunFam" id="3.30.70.330:FF:000317">
    <property type="entry name" value="Rox8, isoform B"/>
    <property type="match status" value="1"/>
</dbReference>
<dbReference type="GO" id="GO:0003723">
    <property type="term" value="F:RNA binding"/>
    <property type="evidence" value="ECO:0007669"/>
    <property type="project" value="UniProtKB-UniRule"/>
</dbReference>
<dbReference type="PROSITE" id="PS50102">
    <property type="entry name" value="RRM"/>
    <property type="match status" value="2"/>
</dbReference>
<dbReference type="PANTHER" id="PTHR10352">
    <property type="entry name" value="EUKARYOTIC TRANSLATION INITIATION FACTOR 3 SUBUNIT G"/>
    <property type="match status" value="1"/>
</dbReference>
<keyword evidence="3" id="KW-0472">Membrane</keyword>
<dbReference type="FunFam" id="3.30.70.330:FF:000419">
    <property type="entry name" value="CLUMA_CG006354, isoform A"/>
    <property type="match status" value="1"/>
</dbReference>
<dbReference type="InterPro" id="IPR035979">
    <property type="entry name" value="RBD_domain_sf"/>
</dbReference>
<feature type="transmembrane region" description="Helical" evidence="3">
    <location>
        <begin position="1027"/>
        <end position="1045"/>
    </location>
</feature>
<dbReference type="CDD" id="cd12354">
    <property type="entry name" value="RRM3_TIA1_like"/>
    <property type="match status" value="1"/>
</dbReference>
<dbReference type="EMBL" id="ODYU01002975">
    <property type="protein sequence ID" value="SOQ41149.1"/>
    <property type="molecule type" value="Genomic_DNA"/>
</dbReference>
<dbReference type="SMART" id="SM00361">
    <property type="entry name" value="RRM_1"/>
    <property type="match status" value="1"/>
</dbReference>
<organism evidence="5">
    <name type="scientific">Spodoptera frugiperda</name>
    <name type="common">Fall armyworm</name>
    <dbReference type="NCBI Taxonomy" id="7108"/>
    <lineage>
        <taxon>Eukaryota</taxon>
        <taxon>Metazoa</taxon>
        <taxon>Ecdysozoa</taxon>
        <taxon>Arthropoda</taxon>
        <taxon>Hexapoda</taxon>
        <taxon>Insecta</taxon>
        <taxon>Pterygota</taxon>
        <taxon>Neoptera</taxon>
        <taxon>Endopterygota</taxon>
        <taxon>Lepidoptera</taxon>
        <taxon>Glossata</taxon>
        <taxon>Ditrysia</taxon>
        <taxon>Noctuoidea</taxon>
        <taxon>Noctuidae</taxon>
        <taxon>Amphipyrinae</taxon>
        <taxon>Spodoptera</taxon>
    </lineage>
</organism>
<dbReference type="SMART" id="SM00360">
    <property type="entry name" value="RRM"/>
    <property type="match status" value="2"/>
</dbReference>
<dbReference type="Pfam" id="PF00076">
    <property type="entry name" value="RRM_1"/>
    <property type="match status" value="2"/>
</dbReference>
<gene>
    <name evidence="5" type="ORF">SFRICE_014622</name>
</gene>
<evidence type="ECO:0000259" key="4">
    <source>
        <dbReference type="PROSITE" id="PS50102"/>
    </source>
</evidence>
<dbReference type="AlphaFoldDB" id="A0A2H1VJX4"/>
<protein>
    <submittedName>
        <fullName evidence="5">SFRICE_014622</fullName>
    </submittedName>
</protein>
<accession>A0A2H1VJX4</accession>
<dbReference type="InterPro" id="IPR000504">
    <property type="entry name" value="RRM_dom"/>
</dbReference>
<evidence type="ECO:0000256" key="1">
    <source>
        <dbReference type="ARBA" id="ARBA00022884"/>
    </source>
</evidence>
<dbReference type="InterPro" id="IPR003954">
    <property type="entry name" value="RRM_euk-type"/>
</dbReference>
<proteinExistence type="predicted"/>
<evidence type="ECO:0000313" key="5">
    <source>
        <dbReference type="EMBL" id="SOQ41149.1"/>
    </source>
</evidence>
<dbReference type="Gene3D" id="3.30.70.330">
    <property type="match status" value="2"/>
</dbReference>
<evidence type="ECO:0000256" key="2">
    <source>
        <dbReference type="PROSITE-ProRule" id="PRU00176"/>
    </source>
</evidence>
<feature type="domain" description="RRM" evidence="4">
    <location>
        <begin position="767"/>
        <end position="845"/>
    </location>
</feature>
<keyword evidence="3" id="KW-1133">Transmembrane helix</keyword>
<name>A0A2H1VJX4_SPOFR</name>
<keyword evidence="3" id="KW-0812">Transmembrane</keyword>
<dbReference type="CDD" id="cd12353">
    <property type="entry name" value="RRM2_TIA1_like"/>
    <property type="match status" value="1"/>
</dbReference>